<proteinExistence type="predicted"/>
<organism evidence="3 4">
    <name type="scientific">Aphis craccivora</name>
    <name type="common">Cowpea aphid</name>
    <dbReference type="NCBI Taxonomy" id="307492"/>
    <lineage>
        <taxon>Eukaryota</taxon>
        <taxon>Metazoa</taxon>
        <taxon>Ecdysozoa</taxon>
        <taxon>Arthropoda</taxon>
        <taxon>Hexapoda</taxon>
        <taxon>Insecta</taxon>
        <taxon>Pterygota</taxon>
        <taxon>Neoptera</taxon>
        <taxon>Paraneoptera</taxon>
        <taxon>Hemiptera</taxon>
        <taxon>Sternorrhyncha</taxon>
        <taxon>Aphidomorpha</taxon>
        <taxon>Aphidoidea</taxon>
        <taxon>Aphididae</taxon>
        <taxon>Aphidini</taxon>
        <taxon>Aphis</taxon>
        <taxon>Aphis</taxon>
    </lineage>
</organism>
<dbReference type="InterPro" id="IPR006578">
    <property type="entry name" value="MADF-dom"/>
</dbReference>
<evidence type="ECO:0000259" key="2">
    <source>
        <dbReference type="Pfam" id="PF10545"/>
    </source>
</evidence>
<dbReference type="AlphaFoldDB" id="A0A6G0YIG5"/>
<dbReference type="Pfam" id="PF10545">
    <property type="entry name" value="MADF_DNA_bdg"/>
    <property type="match status" value="1"/>
</dbReference>
<comment type="caution">
    <text evidence="3">The sequence shown here is derived from an EMBL/GenBank/DDBJ whole genome shotgun (WGS) entry which is preliminary data.</text>
</comment>
<evidence type="ECO:0000313" key="4">
    <source>
        <dbReference type="Proteomes" id="UP000478052"/>
    </source>
</evidence>
<feature type="domain" description="MADF" evidence="2">
    <location>
        <begin position="11"/>
        <end position="39"/>
    </location>
</feature>
<reference evidence="3 4" key="1">
    <citation type="submission" date="2019-08" db="EMBL/GenBank/DDBJ databases">
        <title>Whole genome of Aphis craccivora.</title>
        <authorList>
            <person name="Voronova N.V."/>
            <person name="Shulinski R.S."/>
            <person name="Bandarenka Y.V."/>
            <person name="Zhorov D.G."/>
            <person name="Warner D."/>
        </authorList>
    </citation>
    <scope>NUCLEOTIDE SEQUENCE [LARGE SCALE GENOMIC DNA]</scope>
    <source>
        <strain evidence="3">180601</strain>
        <tissue evidence="3">Whole Body</tissue>
    </source>
</reference>
<dbReference type="OrthoDB" id="6611005at2759"/>
<protein>
    <submittedName>
        <fullName evidence="3">MADF domain-containing protein</fullName>
    </submittedName>
</protein>
<accession>A0A6G0YIG5</accession>
<dbReference type="EMBL" id="VUJU01003907">
    <property type="protein sequence ID" value="KAF0756215.1"/>
    <property type="molecule type" value="Genomic_DNA"/>
</dbReference>
<evidence type="ECO:0000313" key="3">
    <source>
        <dbReference type="EMBL" id="KAF0756215.1"/>
    </source>
</evidence>
<feature type="compositionally biased region" description="Polar residues" evidence="1">
    <location>
        <begin position="66"/>
        <end position="75"/>
    </location>
</feature>
<keyword evidence="4" id="KW-1185">Reference proteome</keyword>
<gene>
    <name evidence="3" type="ORF">FWK35_00022054</name>
</gene>
<evidence type="ECO:0000256" key="1">
    <source>
        <dbReference type="SAM" id="MobiDB-lite"/>
    </source>
</evidence>
<feature type="region of interest" description="Disordered" evidence="1">
    <location>
        <begin position="51"/>
        <end position="75"/>
    </location>
</feature>
<name>A0A6G0YIG5_APHCR</name>
<dbReference type="Proteomes" id="UP000478052">
    <property type="component" value="Unassembled WGS sequence"/>
</dbReference>
<sequence>MDRDSKESLNLIEAFRLQEVLWNPKHPSYFSKNTKHDAWAYYRREKAKVKKSYGTGKADKNDPMATVNSENTLGD</sequence>